<keyword evidence="6" id="KW-0472">Membrane</keyword>
<comment type="caution">
    <text evidence="8">The sequence shown here is derived from an EMBL/GenBank/DDBJ whole genome shotgun (WGS) entry which is preliminary data.</text>
</comment>
<dbReference type="GO" id="GO:0008745">
    <property type="term" value="F:N-acetylmuramoyl-L-alanine amidase activity"/>
    <property type="evidence" value="ECO:0007669"/>
    <property type="project" value="InterPro"/>
</dbReference>
<dbReference type="EMBL" id="VMGK01000001">
    <property type="protein sequence ID" value="TSC93510.1"/>
    <property type="molecule type" value="Genomic_DNA"/>
</dbReference>
<dbReference type="Pfam" id="PF00877">
    <property type="entry name" value="NLPC_P60"/>
    <property type="match status" value="1"/>
</dbReference>
<dbReference type="Pfam" id="PF01520">
    <property type="entry name" value="Amidase_3"/>
    <property type="match status" value="1"/>
</dbReference>
<dbReference type="GO" id="GO:0030288">
    <property type="term" value="C:outer membrane-bounded periplasmic space"/>
    <property type="evidence" value="ECO:0007669"/>
    <property type="project" value="TreeGrafter"/>
</dbReference>
<dbReference type="Gene3D" id="3.40.630.40">
    <property type="entry name" value="Zn-dependent exopeptidases"/>
    <property type="match status" value="1"/>
</dbReference>
<dbReference type="InterPro" id="IPR038765">
    <property type="entry name" value="Papain-like_cys_pep_sf"/>
</dbReference>
<evidence type="ECO:0000256" key="5">
    <source>
        <dbReference type="SAM" id="MobiDB-lite"/>
    </source>
</evidence>
<dbReference type="SUPFAM" id="SSF53187">
    <property type="entry name" value="Zn-dependent exopeptidases"/>
    <property type="match status" value="1"/>
</dbReference>
<feature type="region of interest" description="Disordered" evidence="5">
    <location>
        <begin position="127"/>
        <end position="155"/>
    </location>
</feature>
<proteinExistence type="inferred from homology"/>
<dbReference type="InterPro" id="IPR000064">
    <property type="entry name" value="NLP_P60_dom"/>
</dbReference>
<dbReference type="AlphaFoldDB" id="A0A554LKW0"/>
<feature type="region of interest" description="Disordered" evidence="5">
    <location>
        <begin position="530"/>
        <end position="555"/>
    </location>
</feature>
<evidence type="ECO:0000256" key="1">
    <source>
        <dbReference type="ARBA" id="ARBA00007074"/>
    </source>
</evidence>
<evidence type="ECO:0000313" key="8">
    <source>
        <dbReference type="EMBL" id="TSC93510.1"/>
    </source>
</evidence>
<dbReference type="GO" id="GO:0009253">
    <property type="term" value="P:peptidoglycan catabolic process"/>
    <property type="evidence" value="ECO:0007669"/>
    <property type="project" value="InterPro"/>
</dbReference>
<dbReference type="SMART" id="SM00646">
    <property type="entry name" value="Ami_3"/>
    <property type="match status" value="1"/>
</dbReference>
<accession>A0A554LKW0</accession>
<dbReference type="InterPro" id="IPR002508">
    <property type="entry name" value="MurNAc-LAA_cat"/>
</dbReference>
<dbReference type="PANTHER" id="PTHR30404:SF0">
    <property type="entry name" value="N-ACETYLMURAMOYL-L-ALANINE AMIDASE AMIC"/>
    <property type="match status" value="1"/>
</dbReference>
<protein>
    <recommendedName>
        <fullName evidence="7">NlpC/P60 domain-containing protein</fullName>
    </recommendedName>
</protein>
<keyword evidence="6" id="KW-0812">Transmembrane</keyword>
<organism evidence="8 9">
    <name type="scientific">Candidatus Berkelbacteria bacterium Licking1014_7</name>
    <dbReference type="NCBI Taxonomy" id="2017147"/>
    <lineage>
        <taxon>Bacteria</taxon>
        <taxon>Candidatus Berkelbacteria</taxon>
    </lineage>
</organism>
<keyword evidence="3" id="KW-0378">Hydrolase</keyword>
<comment type="similarity">
    <text evidence="1">Belongs to the peptidase C40 family.</text>
</comment>
<dbReference type="PROSITE" id="PS51935">
    <property type="entry name" value="NLPC_P60"/>
    <property type="match status" value="1"/>
</dbReference>
<sequence length="612" mass="67837">MLSFGSDKKSKSSFGIPIAGCAIIGIIILFLSALGLIFGGLGGEGPEISGEIKCENIPEPQLIILTKASQKWQVKVELLAAIGQKESSFITGDINRNWNTEVNQQGSEDHKGPFQFADTTWQSQIDTAHKPPHSSLLDAGGDSYEQDSTGAPDGDENIFSPWDSAYGAAFMFAMNDVDGNITPDTTVGLKKIKDAVSKFRKGAGWDEGGKDDPVVVKYVDDVLQLYSQYKCTYGDYGDGDFTNPAYTDCQNKIINRAVFYYNDSQRNSSKYEYNQNKRTQHQPNNNPKYFDCSSLVSKIYQEAALFRNQYATTGSIRDNPSNYKLKKNSFDDRLAGDIIVHYSSRSNTGRHTGIYVGKNKYIHIPGTGRKISLSRIPAENAIIGFYRSEKCPASKPQPTSSTTNFSGRTVVIDPGHGTASNKRANEDIPNWQVSLKLQSALQNKGFKVYLTHAGPIKREKLGNNEVEDNITRAKRANAKNPLLTISIHGDQPNGVALIYYPYDPINNIAKSSKMAAETVWSNYKNIPPISESKKKGAKSEDSFDNPTTQENKKEHGRAVLTKSLYIDHPIITIEMINLDTQGINWISQEQNQQKIAQAIANGIEQYYQNNVK</sequence>
<dbReference type="SUPFAM" id="SSF53955">
    <property type="entry name" value="Lysozyme-like"/>
    <property type="match status" value="1"/>
</dbReference>
<dbReference type="PANTHER" id="PTHR30404">
    <property type="entry name" value="N-ACETYLMURAMOYL-L-ALANINE AMIDASE"/>
    <property type="match status" value="1"/>
</dbReference>
<evidence type="ECO:0000313" key="9">
    <source>
        <dbReference type="Proteomes" id="UP000315689"/>
    </source>
</evidence>
<feature type="transmembrane region" description="Helical" evidence="6">
    <location>
        <begin position="12"/>
        <end position="38"/>
    </location>
</feature>
<feature type="compositionally biased region" description="Basic and acidic residues" evidence="5">
    <location>
        <begin position="531"/>
        <end position="541"/>
    </location>
</feature>
<keyword evidence="2" id="KW-0645">Protease</keyword>
<dbReference type="GO" id="GO:0008234">
    <property type="term" value="F:cysteine-type peptidase activity"/>
    <property type="evidence" value="ECO:0007669"/>
    <property type="project" value="UniProtKB-KW"/>
</dbReference>
<evidence type="ECO:0000256" key="3">
    <source>
        <dbReference type="ARBA" id="ARBA00022801"/>
    </source>
</evidence>
<dbReference type="Proteomes" id="UP000315689">
    <property type="component" value="Unassembled WGS sequence"/>
</dbReference>
<dbReference type="Gene3D" id="3.90.1720.10">
    <property type="entry name" value="endopeptidase domain like (from Nostoc punctiforme)"/>
    <property type="match status" value="1"/>
</dbReference>
<reference evidence="8 9" key="1">
    <citation type="submission" date="2017-07" db="EMBL/GenBank/DDBJ databases">
        <title>Mechanisms for carbon and nitrogen cycling indicate functional differentiation within the Candidate Phyla Radiation.</title>
        <authorList>
            <person name="Danczak R.E."/>
            <person name="Johnston M.D."/>
            <person name="Kenah C."/>
            <person name="Slattery M."/>
            <person name="Wrighton K.C."/>
            <person name="Wilkins M.J."/>
        </authorList>
    </citation>
    <scope>NUCLEOTIDE SEQUENCE [LARGE SCALE GENOMIC DNA]</scope>
    <source>
        <strain evidence="8">Licking1014_7</strain>
    </source>
</reference>
<dbReference type="GO" id="GO:0006508">
    <property type="term" value="P:proteolysis"/>
    <property type="evidence" value="ECO:0007669"/>
    <property type="project" value="UniProtKB-KW"/>
</dbReference>
<evidence type="ECO:0000259" key="7">
    <source>
        <dbReference type="PROSITE" id="PS51935"/>
    </source>
</evidence>
<dbReference type="InterPro" id="IPR023346">
    <property type="entry name" value="Lysozyme-like_dom_sf"/>
</dbReference>
<dbReference type="SUPFAM" id="SSF54001">
    <property type="entry name" value="Cysteine proteinases"/>
    <property type="match status" value="1"/>
</dbReference>
<dbReference type="CDD" id="cd02696">
    <property type="entry name" value="MurNAc-LAA"/>
    <property type="match status" value="1"/>
</dbReference>
<feature type="domain" description="NlpC/P60" evidence="7">
    <location>
        <begin position="247"/>
        <end position="397"/>
    </location>
</feature>
<gene>
    <name evidence="8" type="ORF">CEN89_47</name>
</gene>
<dbReference type="Gene3D" id="1.10.530.10">
    <property type="match status" value="1"/>
</dbReference>
<name>A0A554LKW0_9BACT</name>
<keyword evidence="4" id="KW-0788">Thiol protease</keyword>
<evidence type="ECO:0000256" key="4">
    <source>
        <dbReference type="ARBA" id="ARBA00022807"/>
    </source>
</evidence>
<keyword evidence="6" id="KW-1133">Transmembrane helix</keyword>
<evidence type="ECO:0000256" key="2">
    <source>
        <dbReference type="ARBA" id="ARBA00022670"/>
    </source>
</evidence>
<evidence type="ECO:0000256" key="6">
    <source>
        <dbReference type="SAM" id="Phobius"/>
    </source>
</evidence>
<dbReference type="InterPro" id="IPR050695">
    <property type="entry name" value="N-acetylmuramoyl_amidase_3"/>
</dbReference>